<evidence type="ECO:0000313" key="3">
    <source>
        <dbReference type="Proteomes" id="UP001301388"/>
    </source>
</evidence>
<keyword evidence="1" id="KW-1133">Transmembrane helix</keyword>
<feature type="transmembrane region" description="Helical" evidence="1">
    <location>
        <begin position="178"/>
        <end position="195"/>
    </location>
</feature>
<keyword evidence="1" id="KW-0472">Membrane</keyword>
<keyword evidence="3" id="KW-1185">Reference proteome</keyword>
<accession>A0ABU5TQ00</accession>
<evidence type="ECO:0000313" key="2">
    <source>
        <dbReference type="EMBL" id="MEA5480413.1"/>
    </source>
</evidence>
<feature type="transmembrane region" description="Helical" evidence="1">
    <location>
        <begin position="114"/>
        <end position="134"/>
    </location>
</feature>
<proteinExistence type="predicted"/>
<dbReference type="RefSeq" id="WP_323263413.1">
    <property type="nucleotide sequence ID" value="NZ_JAYGIE010000123.1"/>
</dbReference>
<reference evidence="2 3" key="1">
    <citation type="submission" date="2023-12" db="EMBL/GenBank/DDBJ databases">
        <title>Baltic Sea Cyanobacteria.</title>
        <authorList>
            <person name="Delbaje E."/>
            <person name="Fewer D.P."/>
            <person name="Shishido T.K."/>
        </authorList>
    </citation>
    <scope>NUCLEOTIDE SEQUENCE [LARGE SCALE GENOMIC DNA]</scope>
    <source>
        <strain evidence="2 3">UHCC 0370</strain>
    </source>
</reference>
<evidence type="ECO:0000256" key="1">
    <source>
        <dbReference type="SAM" id="Phobius"/>
    </source>
</evidence>
<feature type="transmembrane region" description="Helical" evidence="1">
    <location>
        <begin position="146"/>
        <end position="172"/>
    </location>
</feature>
<dbReference type="InterPro" id="IPR009339">
    <property type="entry name" value="DUF998"/>
</dbReference>
<organism evidence="2 3">
    <name type="scientific">Pseudanabaena galeata UHCC 0370</name>
    <dbReference type="NCBI Taxonomy" id="3110310"/>
    <lineage>
        <taxon>Bacteria</taxon>
        <taxon>Bacillati</taxon>
        <taxon>Cyanobacteriota</taxon>
        <taxon>Cyanophyceae</taxon>
        <taxon>Pseudanabaenales</taxon>
        <taxon>Pseudanabaenaceae</taxon>
        <taxon>Pseudanabaena</taxon>
    </lineage>
</organism>
<gene>
    <name evidence="2" type="ORF">VB774_22495</name>
</gene>
<feature type="transmembrane region" description="Helical" evidence="1">
    <location>
        <begin position="88"/>
        <end position="108"/>
    </location>
</feature>
<dbReference type="Pfam" id="PF06197">
    <property type="entry name" value="DUF998"/>
    <property type="match status" value="1"/>
</dbReference>
<dbReference type="EMBL" id="JAYGIE010000123">
    <property type="protein sequence ID" value="MEA5480413.1"/>
    <property type="molecule type" value="Genomic_DNA"/>
</dbReference>
<sequence>MNKLKLSGLLFFFAGAFALMGIITAEAFYPSGTGYTTFHSEVSDLGATRPPNSIIYQPSSSIFNTTMLLSGLMTLAATFYQHKYFRKVLVSIPLGLFGLGLVGIGIFAGDKTPYHGMFAMLTFLSGGFSAIASVKIASAPFKYIGILLGSIALLTWFAAVFVPTIIFPFIGIGGTERWIVYPLVLWLTGLGGYLMNKTII</sequence>
<name>A0ABU5TQ00_9CYAN</name>
<comment type="caution">
    <text evidence="2">The sequence shown here is derived from an EMBL/GenBank/DDBJ whole genome shotgun (WGS) entry which is preliminary data.</text>
</comment>
<protein>
    <submittedName>
        <fullName evidence="2">DUF998 domain-containing protein</fullName>
    </submittedName>
</protein>
<feature type="transmembrane region" description="Helical" evidence="1">
    <location>
        <begin position="62"/>
        <end position="81"/>
    </location>
</feature>
<dbReference type="Proteomes" id="UP001301388">
    <property type="component" value="Unassembled WGS sequence"/>
</dbReference>
<keyword evidence="1" id="KW-0812">Transmembrane</keyword>